<evidence type="ECO:0000259" key="1">
    <source>
        <dbReference type="Pfam" id="PF14452"/>
    </source>
</evidence>
<sequence length="74" mass="8078">MIINGTMVTLDHDTVTYDELGQLAYPGHDPQAMFTVTYKNAIAPHGGDGILVAGESVKVKKKGTYFHVRLTTRS</sequence>
<protein>
    <recommendedName>
        <fullName evidence="1">Multi-ubiquitin domain-containing protein</fullName>
    </recommendedName>
</protein>
<dbReference type="Proteomes" id="UP000053039">
    <property type="component" value="Unassembled WGS sequence"/>
</dbReference>
<dbReference type="InterPro" id="IPR027802">
    <property type="entry name" value="Multi-ubiquitin_dom"/>
</dbReference>
<gene>
    <name evidence="2" type="ORF">AQI94_21035</name>
</gene>
<comment type="caution">
    <text evidence="2">The sequence shown here is derived from an EMBL/GenBank/DDBJ whole genome shotgun (WGS) entry which is preliminary data.</text>
</comment>
<organism evidence="2 3">
    <name type="scientific">Streptomyces pseudovenezuelae</name>
    <dbReference type="NCBI Taxonomy" id="67350"/>
    <lineage>
        <taxon>Bacteria</taxon>
        <taxon>Bacillati</taxon>
        <taxon>Actinomycetota</taxon>
        <taxon>Actinomycetes</taxon>
        <taxon>Kitasatosporales</taxon>
        <taxon>Streptomycetaceae</taxon>
        <taxon>Streptomyces</taxon>
        <taxon>Streptomyces aurantiacus group</taxon>
    </lineage>
</organism>
<dbReference type="EMBL" id="LMWM01000023">
    <property type="protein sequence ID" value="KUM86551.1"/>
    <property type="molecule type" value="Genomic_DNA"/>
</dbReference>
<dbReference type="AlphaFoldDB" id="A0A101N4Q2"/>
<accession>A0A101N4Q2</accession>
<evidence type="ECO:0000313" key="3">
    <source>
        <dbReference type="Proteomes" id="UP000053039"/>
    </source>
</evidence>
<reference evidence="2 3" key="1">
    <citation type="submission" date="2015-10" db="EMBL/GenBank/DDBJ databases">
        <title>Draft genome sequence of Streptomyces pseudovenezuelae DSM 40212, type strain for the species Streptomyces pseudovenezuelae.</title>
        <authorList>
            <person name="Ruckert C."/>
            <person name="Winkler A."/>
            <person name="Kalinowski J."/>
            <person name="Kampfer P."/>
            <person name="Glaeser S."/>
        </authorList>
    </citation>
    <scope>NUCLEOTIDE SEQUENCE [LARGE SCALE GENOMIC DNA]</scope>
    <source>
        <strain evidence="2 3">DSM 40212</strain>
    </source>
</reference>
<dbReference type="Pfam" id="PF14452">
    <property type="entry name" value="Multi_ubiq"/>
    <property type="match status" value="1"/>
</dbReference>
<proteinExistence type="predicted"/>
<evidence type="ECO:0000313" key="2">
    <source>
        <dbReference type="EMBL" id="KUM86551.1"/>
    </source>
</evidence>
<feature type="domain" description="Multi-ubiquitin" evidence="1">
    <location>
        <begin position="2"/>
        <end position="71"/>
    </location>
</feature>
<name>A0A101N4Q2_9ACTN</name>